<dbReference type="SUPFAM" id="SSF52540">
    <property type="entry name" value="P-loop containing nucleoside triphosphate hydrolases"/>
    <property type="match status" value="1"/>
</dbReference>
<dbReference type="STRING" id="1120977.GCA_000619845_02841"/>
<reference evidence="3 4" key="1">
    <citation type="submission" date="2019-03" db="EMBL/GenBank/DDBJ databases">
        <title>Alkanindiges illinoisensis: a potential pathogenic isolated from ascites of a gastric cancer patient with abdominal metastasis.</title>
        <authorList>
            <person name="Hu X."/>
            <person name="Yang B."/>
            <person name="Yan X."/>
            <person name="Lin L."/>
            <person name="Zhao H."/>
            <person name="Zhou F."/>
            <person name="Su B."/>
            <person name="Chen J."/>
            <person name="Rui Y."/>
            <person name="Wang Q."/>
            <person name="Zheng L."/>
        </authorList>
    </citation>
    <scope>NUCLEOTIDE SEQUENCE [LARGE SCALE GENOMIC DNA]</scope>
    <source>
        <strain evidence="3 4">NFYY 23406</strain>
    </source>
</reference>
<dbReference type="InterPro" id="IPR014149">
    <property type="entry name" value="Conjug-transfer_TrbB"/>
</dbReference>
<keyword evidence="4" id="KW-1185">Reference proteome</keyword>
<dbReference type="Pfam" id="PF00437">
    <property type="entry name" value="T2SSE"/>
    <property type="match status" value="1"/>
</dbReference>
<dbReference type="InterPro" id="IPR027417">
    <property type="entry name" value="P-loop_NTPase"/>
</dbReference>
<dbReference type="AlphaFoldDB" id="A0A4Y7XB92"/>
<dbReference type="InterPro" id="IPR050921">
    <property type="entry name" value="T4SS_GSP_E_ATPase"/>
</dbReference>
<comment type="caution">
    <text evidence="3">The sequence shown here is derived from an EMBL/GenBank/DDBJ whole genome shotgun (WGS) entry which is preliminary data.</text>
</comment>
<organism evidence="3 4">
    <name type="scientific">Alkanindiges illinoisensis</name>
    <dbReference type="NCBI Taxonomy" id="197183"/>
    <lineage>
        <taxon>Bacteria</taxon>
        <taxon>Pseudomonadati</taxon>
        <taxon>Pseudomonadota</taxon>
        <taxon>Gammaproteobacteria</taxon>
        <taxon>Moraxellales</taxon>
        <taxon>Moraxellaceae</taxon>
        <taxon>Alkanindiges</taxon>
    </lineage>
</organism>
<feature type="domain" description="Bacterial type II secretion system protein E" evidence="2">
    <location>
        <begin position="22"/>
        <end position="284"/>
    </location>
</feature>
<evidence type="ECO:0000313" key="4">
    <source>
        <dbReference type="Proteomes" id="UP000297834"/>
    </source>
</evidence>
<protein>
    <submittedName>
        <fullName evidence="3">P-type conjugative transfer ATPase TrbB</fullName>
    </submittedName>
</protein>
<comment type="similarity">
    <text evidence="1">Belongs to the GSP E family.</text>
</comment>
<sequence>MTLMNDKFLRVKEKLQRELGQTITQLLTEKDVVEIMLNPDGKLWVERLGQEMQPVGEMFASQAESLMATVASTINTTITSEKPILECELPIDGSRFEALIPPIVSAPTFTIRKKAYKIFTLDDYVNDGIMSSYQREMIISSVKNRKNILVVGGTGTGKTTLTNAIIEAISTYKPDHRLAIIEDTGEIQCSSKNVVIMRSTEHVSMLRLLKATMRLRPDRILVGEVRGEEALALLKAWNTGHPGGVATVHANDARAGLIRMEQLISEATPAPQQQLIAEAVDVVICIVKSEGGRKVKEIISVDGYRNNDYQLTTIN</sequence>
<accession>A0A4Y7XB92</accession>
<dbReference type="PANTHER" id="PTHR30486">
    <property type="entry name" value="TWITCHING MOTILITY PROTEIN PILT"/>
    <property type="match status" value="1"/>
</dbReference>
<dbReference type="Gene3D" id="3.40.50.300">
    <property type="entry name" value="P-loop containing nucleotide triphosphate hydrolases"/>
    <property type="match status" value="1"/>
</dbReference>
<dbReference type="InterPro" id="IPR001482">
    <property type="entry name" value="T2SS/T4SS_dom"/>
</dbReference>
<evidence type="ECO:0000259" key="2">
    <source>
        <dbReference type="Pfam" id="PF00437"/>
    </source>
</evidence>
<dbReference type="Gene3D" id="3.30.450.90">
    <property type="match status" value="1"/>
</dbReference>
<dbReference type="GO" id="GO:0005737">
    <property type="term" value="C:cytoplasm"/>
    <property type="evidence" value="ECO:0007669"/>
    <property type="project" value="InterPro"/>
</dbReference>
<evidence type="ECO:0000256" key="1">
    <source>
        <dbReference type="ARBA" id="ARBA00006611"/>
    </source>
</evidence>
<dbReference type="GO" id="GO:0016887">
    <property type="term" value="F:ATP hydrolysis activity"/>
    <property type="evidence" value="ECO:0007669"/>
    <property type="project" value="InterPro"/>
</dbReference>
<evidence type="ECO:0000313" key="3">
    <source>
        <dbReference type="EMBL" id="TEU25835.1"/>
    </source>
</evidence>
<dbReference type="PANTHER" id="PTHR30486:SF6">
    <property type="entry name" value="TYPE IV PILUS RETRACTATION ATPASE PILT"/>
    <property type="match status" value="1"/>
</dbReference>
<gene>
    <name evidence="3" type="primary">trbB</name>
    <name evidence="3" type="ORF">E2B99_08925</name>
</gene>
<dbReference type="EMBL" id="SNTY01000034">
    <property type="protein sequence ID" value="TEU25835.1"/>
    <property type="molecule type" value="Genomic_DNA"/>
</dbReference>
<dbReference type="OrthoDB" id="9810761at2"/>
<dbReference type="CDD" id="cd01130">
    <property type="entry name" value="VirB11-like_ATPase"/>
    <property type="match status" value="1"/>
</dbReference>
<dbReference type="NCBIfam" id="TIGR02782">
    <property type="entry name" value="TrbB_P"/>
    <property type="match status" value="1"/>
</dbReference>
<dbReference type="Proteomes" id="UP000297834">
    <property type="component" value="Unassembled WGS sequence"/>
</dbReference>
<dbReference type="GO" id="GO:0005524">
    <property type="term" value="F:ATP binding"/>
    <property type="evidence" value="ECO:0007669"/>
    <property type="project" value="InterPro"/>
</dbReference>
<proteinExistence type="inferred from homology"/>
<name>A0A4Y7XB92_9GAMM</name>